<dbReference type="InterPro" id="IPR037523">
    <property type="entry name" value="VOC_core"/>
</dbReference>
<evidence type="ECO:0000259" key="1">
    <source>
        <dbReference type="PROSITE" id="PS51819"/>
    </source>
</evidence>
<dbReference type="SUPFAM" id="SSF54593">
    <property type="entry name" value="Glyoxalase/Bleomycin resistance protein/Dihydroxybiphenyl dioxygenase"/>
    <property type="match status" value="1"/>
</dbReference>
<dbReference type="PANTHER" id="PTHR39175:SF1">
    <property type="entry name" value="FAMILY PROTEIN, PUTATIVE (AFU_ORTHOLOGUE AFUA_3G15060)-RELATED"/>
    <property type="match status" value="1"/>
</dbReference>
<accession>D3QAC2</accession>
<dbReference type="RefSeq" id="WP_013018276.1">
    <property type="nucleotide sequence ID" value="NC_013947.1"/>
</dbReference>
<dbReference type="KEGG" id="sna:Snas_3034"/>
<keyword evidence="3" id="KW-1185">Reference proteome</keyword>
<dbReference type="AlphaFoldDB" id="D3QAC2"/>
<organism evidence="2 3">
    <name type="scientific">Stackebrandtia nassauensis (strain DSM 44728 / CIP 108903 / NRRL B-16338 / NBRC 102104 / LLR-40K-21)</name>
    <dbReference type="NCBI Taxonomy" id="446470"/>
    <lineage>
        <taxon>Bacteria</taxon>
        <taxon>Bacillati</taxon>
        <taxon>Actinomycetota</taxon>
        <taxon>Actinomycetes</taxon>
        <taxon>Glycomycetales</taxon>
        <taxon>Glycomycetaceae</taxon>
        <taxon>Stackebrandtia</taxon>
    </lineage>
</organism>
<dbReference type="Proteomes" id="UP000000844">
    <property type="component" value="Chromosome"/>
</dbReference>
<reference evidence="2 3" key="1">
    <citation type="journal article" date="2009" name="Stand. Genomic Sci.">
        <title>Complete genome sequence of Stackebrandtia nassauensis type strain (LLR-40K-21).</title>
        <authorList>
            <person name="Munk C."/>
            <person name="Lapidus A."/>
            <person name="Copeland A."/>
            <person name="Jando M."/>
            <person name="Mayilraj S."/>
            <person name="Glavina Del Rio T."/>
            <person name="Nolan M."/>
            <person name="Chen F."/>
            <person name="Lucas S."/>
            <person name="Tice H."/>
            <person name="Cheng J.F."/>
            <person name="Han C."/>
            <person name="Detter J.C."/>
            <person name="Bruce D."/>
            <person name="Goodwin L."/>
            <person name="Chain P."/>
            <person name="Pitluck S."/>
            <person name="Goker M."/>
            <person name="Ovchinikova G."/>
            <person name="Pati A."/>
            <person name="Ivanova N."/>
            <person name="Mavromatis K."/>
            <person name="Chen A."/>
            <person name="Palaniappan K."/>
            <person name="Land M."/>
            <person name="Hauser L."/>
            <person name="Chang Y.J."/>
            <person name="Jeffries C.D."/>
            <person name="Bristow J."/>
            <person name="Eisen J.A."/>
            <person name="Markowitz V."/>
            <person name="Hugenholtz P."/>
            <person name="Kyrpides N.C."/>
            <person name="Klenk H.P."/>
        </authorList>
    </citation>
    <scope>NUCLEOTIDE SEQUENCE [LARGE SCALE GENOMIC DNA]</scope>
    <source>
        <strain evidence="3">DSM 44728 / CIP 108903 / NRRL B-16338 / NBRC 102104 / LLR-40K-21</strain>
    </source>
</reference>
<dbReference type="PANTHER" id="PTHR39175">
    <property type="entry name" value="FAMILY PROTEIN, PUTATIVE (AFU_ORTHOLOGUE AFUA_3G15060)-RELATED"/>
    <property type="match status" value="1"/>
</dbReference>
<feature type="domain" description="VOC" evidence="1">
    <location>
        <begin position="4"/>
        <end position="142"/>
    </location>
</feature>
<sequence length="144" mass="15529">MYYAIHHVQLTCAPGTEDAQRAFFADVLGLTEVAKPASLAARGGCWFRGPGDAGTIEFHLGVVDGAEPQPKAHPGLVWGDITTLRALAERLEDAGHPVTWDGELHGVPMHLNGSPGAPLHEPGMHRFYTKDPNGNRLEFLAPME</sequence>
<dbReference type="PROSITE" id="PS51819">
    <property type="entry name" value="VOC"/>
    <property type="match status" value="1"/>
</dbReference>
<name>D3QAC2_STANL</name>
<protein>
    <recommendedName>
        <fullName evidence="1">VOC domain-containing protein</fullName>
    </recommendedName>
</protein>
<dbReference type="OrthoDB" id="9813630at2"/>
<dbReference type="HOGENOM" id="CLU_140387_0_0_11"/>
<dbReference type="eggNOG" id="COG0346">
    <property type="taxonomic scope" value="Bacteria"/>
</dbReference>
<proteinExistence type="predicted"/>
<evidence type="ECO:0000313" key="2">
    <source>
        <dbReference type="EMBL" id="ADD42705.1"/>
    </source>
</evidence>
<gene>
    <name evidence="2" type="ordered locus">Snas_3034</name>
</gene>
<dbReference type="EMBL" id="CP001778">
    <property type="protein sequence ID" value="ADD42705.1"/>
    <property type="molecule type" value="Genomic_DNA"/>
</dbReference>
<dbReference type="Gene3D" id="3.10.180.10">
    <property type="entry name" value="2,3-Dihydroxybiphenyl 1,2-Dioxygenase, domain 1"/>
    <property type="match status" value="1"/>
</dbReference>
<dbReference type="STRING" id="446470.Snas_3034"/>
<evidence type="ECO:0000313" key="3">
    <source>
        <dbReference type="Proteomes" id="UP000000844"/>
    </source>
</evidence>
<dbReference type="InterPro" id="IPR029068">
    <property type="entry name" value="Glyas_Bleomycin-R_OHBP_Dase"/>
</dbReference>